<organism evidence="2 3">
    <name type="scientific">Yinghuangia aomiensis</name>
    <dbReference type="NCBI Taxonomy" id="676205"/>
    <lineage>
        <taxon>Bacteria</taxon>
        <taxon>Bacillati</taxon>
        <taxon>Actinomycetota</taxon>
        <taxon>Actinomycetes</taxon>
        <taxon>Kitasatosporales</taxon>
        <taxon>Streptomycetaceae</taxon>
        <taxon>Yinghuangia</taxon>
    </lineage>
</organism>
<comment type="caution">
    <text evidence="2">The sequence shown here is derived from an EMBL/GenBank/DDBJ whole genome shotgun (WGS) entry which is preliminary data.</text>
</comment>
<protein>
    <submittedName>
        <fullName evidence="2">Helix-turn-helix transcriptional regulator</fullName>
    </submittedName>
</protein>
<sequence length="337" mass="36179">MSAGERGVASGSVVGSAVGGDVPVAGHVVRRGELSAFLRSRRERIGPAEVGLPVGSRRRTPGLRREEVAQLAGVGVTWYTWLEQGRPIKASAQVLDAVARTLRMDVPEREHLYRLAGIPSVALPEVGDCVSVEVPVILAALDPLPAAVYNARWDVLAWNASYAALFPSVTMAPRGECNVMWHVFTGALCCSPFVDAPAEMPRLVASLRPAFGRHIGEPAWSAFVARLCAASGDFAAMWARQDVAAAESHVKRMRHPDLGELRLMSTQMALAVPETRMTVYTSVDEATRAELLRLRSVPWLRTGCPEHGYRRYRNPVGPDADGAAGVAPGVSAAVTMV</sequence>
<dbReference type="RefSeq" id="WP_345677590.1">
    <property type="nucleotide sequence ID" value="NZ_BAABHS010000016.1"/>
</dbReference>
<dbReference type="PANTHER" id="PTHR35010">
    <property type="entry name" value="BLL4672 PROTEIN-RELATED"/>
    <property type="match status" value="1"/>
</dbReference>
<dbReference type="InterPro" id="IPR041413">
    <property type="entry name" value="MLTR_LBD"/>
</dbReference>
<evidence type="ECO:0000259" key="1">
    <source>
        <dbReference type="SMART" id="SM00530"/>
    </source>
</evidence>
<name>A0ABP9HNX2_9ACTN</name>
<dbReference type="InterPro" id="IPR001387">
    <property type="entry name" value="Cro/C1-type_HTH"/>
</dbReference>
<feature type="domain" description="HTH cro/C1-type" evidence="1">
    <location>
        <begin position="37"/>
        <end position="109"/>
    </location>
</feature>
<dbReference type="Gene3D" id="3.30.450.180">
    <property type="match status" value="1"/>
</dbReference>
<dbReference type="CDD" id="cd00093">
    <property type="entry name" value="HTH_XRE"/>
    <property type="match status" value="1"/>
</dbReference>
<dbReference type="InterPro" id="IPR010982">
    <property type="entry name" value="Lambda_DNA-bd_dom_sf"/>
</dbReference>
<evidence type="ECO:0000313" key="2">
    <source>
        <dbReference type="EMBL" id="GAA4974807.1"/>
    </source>
</evidence>
<gene>
    <name evidence="2" type="ORF">GCM10023205_46960</name>
</gene>
<dbReference type="Proteomes" id="UP001500466">
    <property type="component" value="Unassembled WGS sequence"/>
</dbReference>
<dbReference type="Gene3D" id="1.10.260.40">
    <property type="entry name" value="lambda repressor-like DNA-binding domains"/>
    <property type="match status" value="1"/>
</dbReference>
<dbReference type="Pfam" id="PF17765">
    <property type="entry name" value="MLTR_LBD"/>
    <property type="match status" value="1"/>
</dbReference>
<proteinExistence type="predicted"/>
<accession>A0ABP9HNX2</accession>
<dbReference type="SUPFAM" id="SSF47413">
    <property type="entry name" value="lambda repressor-like DNA-binding domains"/>
    <property type="match status" value="1"/>
</dbReference>
<dbReference type="Pfam" id="PF13560">
    <property type="entry name" value="HTH_31"/>
    <property type="match status" value="1"/>
</dbReference>
<dbReference type="SMART" id="SM00530">
    <property type="entry name" value="HTH_XRE"/>
    <property type="match status" value="1"/>
</dbReference>
<dbReference type="PANTHER" id="PTHR35010:SF2">
    <property type="entry name" value="BLL4672 PROTEIN"/>
    <property type="match status" value="1"/>
</dbReference>
<reference evidence="3" key="1">
    <citation type="journal article" date="2019" name="Int. J. Syst. Evol. Microbiol.">
        <title>The Global Catalogue of Microorganisms (GCM) 10K type strain sequencing project: providing services to taxonomists for standard genome sequencing and annotation.</title>
        <authorList>
            <consortium name="The Broad Institute Genomics Platform"/>
            <consortium name="The Broad Institute Genome Sequencing Center for Infectious Disease"/>
            <person name="Wu L."/>
            <person name="Ma J."/>
        </authorList>
    </citation>
    <scope>NUCLEOTIDE SEQUENCE [LARGE SCALE GENOMIC DNA]</scope>
    <source>
        <strain evidence="3">JCM 17986</strain>
    </source>
</reference>
<dbReference type="EMBL" id="BAABHS010000016">
    <property type="protein sequence ID" value="GAA4974807.1"/>
    <property type="molecule type" value="Genomic_DNA"/>
</dbReference>
<keyword evidence="3" id="KW-1185">Reference proteome</keyword>
<evidence type="ECO:0000313" key="3">
    <source>
        <dbReference type="Proteomes" id="UP001500466"/>
    </source>
</evidence>